<dbReference type="RefSeq" id="WP_000792598.1">
    <property type="nucleotide sequence ID" value="NZ_CP058207.1"/>
</dbReference>
<organism evidence="1 2">
    <name type="scientific">Escherichia marmotae</name>
    <dbReference type="NCBI Taxonomy" id="1499973"/>
    <lineage>
        <taxon>Bacteria</taxon>
        <taxon>Pseudomonadati</taxon>
        <taxon>Pseudomonadota</taxon>
        <taxon>Gammaproteobacteria</taxon>
        <taxon>Enterobacterales</taxon>
        <taxon>Enterobacteriaceae</taxon>
        <taxon>Escherichia</taxon>
    </lineage>
</organism>
<sequence length="126" mass="14940">MKNKYSFDLLTKQKFPSNEAEEFIFWKMLNILEKGTIKHSFDNLNELYSELSFDDYYIAHNLIASKGKRKIFKGRVFISKKNDLISFLNESFTINDVRCFLISPVSPNESEYVIYIDEEQIHLYCS</sequence>
<dbReference type="EMBL" id="CP058207">
    <property type="protein sequence ID" value="QLP27161.1"/>
    <property type="molecule type" value="Genomic_DNA"/>
</dbReference>
<name>A0A7L5X9W8_9ESCH</name>
<dbReference type="Proteomes" id="UP000510862">
    <property type="component" value="Chromosome"/>
</dbReference>
<evidence type="ECO:0000313" key="2">
    <source>
        <dbReference type="Proteomes" id="UP000510862"/>
    </source>
</evidence>
<proteinExistence type="predicted"/>
<accession>A0A7L5X9W8</accession>
<dbReference type="AlphaFoldDB" id="A0A7L5X9W8"/>
<gene>
    <name evidence="1" type="ORF">HV018_11025</name>
</gene>
<reference evidence="1 2" key="1">
    <citation type="submission" date="2020-06" db="EMBL/GenBank/DDBJ databases">
        <title>REHAB project genomes.</title>
        <authorList>
            <person name="Shaw L.P."/>
        </authorList>
    </citation>
    <scope>NUCLEOTIDE SEQUENCE [LARGE SCALE GENOMIC DNA]</scope>
    <source>
        <strain evidence="1 2">RHB42-C09</strain>
    </source>
</reference>
<protein>
    <submittedName>
        <fullName evidence="1">Uncharacterized protein</fullName>
    </submittedName>
</protein>
<evidence type="ECO:0000313" key="1">
    <source>
        <dbReference type="EMBL" id="QLP27161.1"/>
    </source>
</evidence>